<keyword evidence="4" id="KW-1185">Reference proteome</keyword>
<organism evidence="3 4">
    <name type="scientific">Jiangella mangrovi</name>
    <dbReference type="NCBI Taxonomy" id="1524084"/>
    <lineage>
        <taxon>Bacteria</taxon>
        <taxon>Bacillati</taxon>
        <taxon>Actinomycetota</taxon>
        <taxon>Actinomycetes</taxon>
        <taxon>Jiangellales</taxon>
        <taxon>Jiangellaceae</taxon>
        <taxon>Jiangella</taxon>
    </lineage>
</organism>
<reference evidence="3 4" key="1">
    <citation type="submission" date="2020-08" db="EMBL/GenBank/DDBJ databases">
        <title>Sequencing the genomes of 1000 actinobacteria strains.</title>
        <authorList>
            <person name="Klenk H.-P."/>
        </authorList>
    </citation>
    <scope>NUCLEOTIDE SEQUENCE [LARGE SCALE GENOMIC DNA]</scope>
    <source>
        <strain evidence="3 4">DSM 102122</strain>
    </source>
</reference>
<dbReference type="InterPro" id="IPR011051">
    <property type="entry name" value="RmlC_Cupin_sf"/>
</dbReference>
<feature type="domain" description="Cupin type-2" evidence="2">
    <location>
        <begin position="45"/>
        <end position="111"/>
    </location>
</feature>
<dbReference type="AlphaFoldDB" id="A0A7W9GNQ6"/>
<dbReference type="Proteomes" id="UP000542813">
    <property type="component" value="Unassembled WGS sequence"/>
</dbReference>
<dbReference type="EMBL" id="JACHMM010000001">
    <property type="protein sequence ID" value="MBB5787249.1"/>
    <property type="molecule type" value="Genomic_DNA"/>
</dbReference>
<dbReference type="InterPro" id="IPR014710">
    <property type="entry name" value="RmlC-like_jellyroll"/>
</dbReference>
<dbReference type="RefSeq" id="WP_184821182.1">
    <property type="nucleotide sequence ID" value="NZ_JACHMM010000001.1"/>
</dbReference>
<dbReference type="GO" id="GO:0016853">
    <property type="term" value="F:isomerase activity"/>
    <property type="evidence" value="ECO:0007669"/>
    <property type="project" value="UniProtKB-KW"/>
</dbReference>
<sequence length="128" mass="13811">MTSDFRYHRPVDLDRFAALGPDERLSQKLLSRADGAQNVSVSYVRTPAGGGSPEGLHVHEVEQVFYVVAGTMSIEVDGDRFDAGPGSLVVFPAGVPHRNWNGTDAETVHLNICAPAPDPDQPFARRVG</sequence>
<evidence type="ECO:0000313" key="3">
    <source>
        <dbReference type="EMBL" id="MBB5787249.1"/>
    </source>
</evidence>
<gene>
    <name evidence="3" type="ORF">HD601_001824</name>
</gene>
<evidence type="ECO:0000256" key="1">
    <source>
        <dbReference type="ARBA" id="ARBA00022723"/>
    </source>
</evidence>
<name>A0A7W9GNQ6_9ACTN</name>
<dbReference type="GO" id="GO:0046872">
    <property type="term" value="F:metal ion binding"/>
    <property type="evidence" value="ECO:0007669"/>
    <property type="project" value="UniProtKB-KW"/>
</dbReference>
<proteinExistence type="predicted"/>
<dbReference type="SUPFAM" id="SSF51182">
    <property type="entry name" value="RmlC-like cupins"/>
    <property type="match status" value="1"/>
</dbReference>
<protein>
    <submittedName>
        <fullName evidence="3">Mannose-6-phosphate isomerase-like protein (Cupin superfamily)</fullName>
    </submittedName>
</protein>
<dbReference type="InterPro" id="IPR051610">
    <property type="entry name" value="GPI/OXD"/>
</dbReference>
<dbReference type="Pfam" id="PF07883">
    <property type="entry name" value="Cupin_2"/>
    <property type="match status" value="1"/>
</dbReference>
<keyword evidence="1" id="KW-0479">Metal-binding</keyword>
<dbReference type="PANTHER" id="PTHR35848">
    <property type="entry name" value="OXALATE-BINDING PROTEIN"/>
    <property type="match status" value="1"/>
</dbReference>
<accession>A0A7W9GNQ6</accession>
<dbReference type="Gene3D" id="2.60.120.10">
    <property type="entry name" value="Jelly Rolls"/>
    <property type="match status" value="1"/>
</dbReference>
<comment type="caution">
    <text evidence="3">The sequence shown here is derived from an EMBL/GenBank/DDBJ whole genome shotgun (WGS) entry which is preliminary data.</text>
</comment>
<evidence type="ECO:0000259" key="2">
    <source>
        <dbReference type="Pfam" id="PF07883"/>
    </source>
</evidence>
<evidence type="ECO:0000313" key="4">
    <source>
        <dbReference type="Proteomes" id="UP000542813"/>
    </source>
</evidence>
<dbReference type="InterPro" id="IPR013096">
    <property type="entry name" value="Cupin_2"/>
</dbReference>
<keyword evidence="3" id="KW-0413">Isomerase</keyword>